<dbReference type="OrthoDB" id="4145676at2"/>
<evidence type="ECO:0000259" key="5">
    <source>
        <dbReference type="Pfam" id="PF08100"/>
    </source>
</evidence>
<organism evidence="6 7">
    <name type="scientific">Actinomadura syzygii</name>
    <dbReference type="NCBI Taxonomy" id="1427538"/>
    <lineage>
        <taxon>Bacteria</taxon>
        <taxon>Bacillati</taxon>
        <taxon>Actinomycetota</taxon>
        <taxon>Actinomycetes</taxon>
        <taxon>Streptosporangiales</taxon>
        <taxon>Thermomonosporaceae</taxon>
        <taxon>Actinomadura</taxon>
    </lineage>
</organism>
<evidence type="ECO:0000256" key="2">
    <source>
        <dbReference type="ARBA" id="ARBA00022679"/>
    </source>
</evidence>
<feature type="domain" description="O-methyltransferase C-terminal" evidence="4">
    <location>
        <begin position="370"/>
        <end position="579"/>
    </location>
</feature>
<dbReference type="Gene3D" id="1.10.10.10">
    <property type="entry name" value="Winged helix-like DNA-binding domain superfamily/Winged helix DNA-binding domain"/>
    <property type="match status" value="1"/>
</dbReference>
<dbReference type="InterPro" id="IPR012967">
    <property type="entry name" value="COMT_dimerisation"/>
</dbReference>
<dbReference type="Pfam" id="PF08100">
    <property type="entry name" value="Dimerisation"/>
    <property type="match status" value="1"/>
</dbReference>
<evidence type="ECO:0000259" key="4">
    <source>
        <dbReference type="Pfam" id="PF00891"/>
    </source>
</evidence>
<feature type="domain" description="O-methyltransferase dimerisation" evidence="5">
    <location>
        <begin position="273"/>
        <end position="347"/>
    </location>
</feature>
<evidence type="ECO:0000313" key="7">
    <source>
        <dbReference type="Proteomes" id="UP000322634"/>
    </source>
</evidence>
<keyword evidence="3" id="KW-0949">S-adenosyl-L-methionine</keyword>
<dbReference type="InterPro" id="IPR029063">
    <property type="entry name" value="SAM-dependent_MTases_sf"/>
</dbReference>
<dbReference type="SUPFAM" id="SSF53335">
    <property type="entry name" value="S-adenosyl-L-methionine-dependent methyltransferases"/>
    <property type="match status" value="1"/>
</dbReference>
<proteinExistence type="predicted"/>
<protein>
    <submittedName>
        <fullName evidence="6">Uncharacterized protein</fullName>
    </submittedName>
</protein>
<gene>
    <name evidence="6" type="ORF">FXF65_16950</name>
</gene>
<dbReference type="InterPro" id="IPR016461">
    <property type="entry name" value="COMT-like"/>
</dbReference>
<evidence type="ECO:0000313" key="6">
    <source>
        <dbReference type="EMBL" id="TYC14535.1"/>
    </source>
</evidence>
<dbReference type="Gene3D" id="3.40.50.150">
    <property type="entry name" value="Vaccinia Virus protein VP39"/>
    <property type="match status" value="1"/>
</dbReference>
<dbReference type="GO" id="GO:0008171">
    <property type="term" value="F:O-methyltransferase activity"/>
    <property type="evidence" value="ECO:0007669"/>
    <property type="project" value="InterPro"/>
</dbReference>
<dbReference type="GO" id="GO:0046983">
    <property type="term" value="F:protein dimerization activity"/>
    <property type="evidence" value="ECO:0007669"/>
    <property type="project" value="InterPro"/>
</dbReference>
<evidence type="ECO:0000256" key="1">
    <source>
        <dbReference type="ARBA" id="ARBA00022603"/>
    </source>
</evidence>
<dbReference type="InterPro" id="IPR001077">
    <property type="entry name" value="COMT_C"/>
</dbReference>
<keyword evidence="7" id="KW-1185">Reference proteome</keyword>
<dbReference type="Gene3D" id="1.10.287.1350">
    <property type="match status" value="1"/>
</dbReference>
<dbReference type="EMBL" id="VSFF01000006">
    <property type="protein sequence ID" value="TYC14535.1"/>
    <property type="molecule type" value="Genomic_DNA"/>
</dbReference>
<name>A0A5D0UA64_9ACTN</name>
<dbReference type="AlphaFoldDB" id="A0A5D0UA64"/>
<dbReference type="InterPro" id="IPR036388">
    <property type="entry name" value="WH-like_DNA-bd_sf"/>
</dbReference>
<comment type="caution">
    <text evidence="6">The sequence shown here is derived from an EMBL/GenBank/DDBJ whole genome shotgun (WGS) entry which is preliminary data.</text>
</comment>
<keyword evidence="1" id="KW-0489">Methyltransferase</keyword>
<accession>A0A5D0UA64</accession>
<dbReference type="PANTHER" id="PTHR43712">
    <property type="entry name" value="PUTATIVE (AFU_ORTHOLOGUE AFUA_4G14580)-RELATED"/>
    <property type="match status" value="1"/>
</dbReference>
<dbReference type="SUPFAM" id="SSF46785">
    <property type="entry name" value="Winged helix' DNA-binding domain"/>
    <property type="match status" value="1"/>
</dbReference>
<dbReference type="Proteomes" id="UP000322634">
    <property type="component" value="Unassembled WGS sequence"/>
</dbReference>
<sequence>MSGTLAEGGKTIVLNGVCMESGSGRAVAPASRVTGDDRRRIGEVRDYLRSRSDSDAVADALPVNAPLEMVEAVTANCAVDHVGCLVFCPDIQAVRSHLRDLGFRLARPSSGGLVRDRLAARYGVPETRLKSGCLDVKAIQAQFPDDMSRGVELFCVDPGDELDALALRDERVAQHENHLAVRLTDPALLEEVRVALGRPGGPRADGGGYDPGHGEIGATVLHFRADGRTELGWPRRLGVIASGRHTETLLRHFAAETAPREAEEEDRRLMRRLTGAWATQALRAMAELDLSDHLAERPLTCAELANLTGVDADRLHRLLRALCHPWIGALTPSGRAAFALTDLGRRLSRDAPNSMHHLARVYGDLFYTSFEALTEGIRDGAQPFTSVYGQAPFDYLTDHSHQRHLFTRAMAEGSAFFADVATVVDLSDAAIVADIGGGNGELLAQLCDTHPHLKCALLERPEVIGAARDNLDARGHLDRCTFFPGSFTDSAHMPVGADVYILARILHDWDDEKCLSILRAIRAAATTESTLLVIERPLSDDPSAPCVSALWDLNMLVNNVGGRERTRDEYRGLLGKAGFTVIGERPLRLDISVTVARVHETPESEILPG</sequence>
<dbReference type="Pfam" id="PF00891">
    <property type="entry name" value="Methyltransf_2"/>
    <property type="match status" value="1"/>
</dbReference>
<dbReference type="PANTHER" id="PTHR43712:SF2">
    <property type="entry name" value="O-METHYLTRANSFERASE CICE"/>
    <property type="match status" value="1"/>
</dbReference>
<evidence type="ECO:0000256" key="3">
    <source>
        <dbReference type="ARBA" id="ARBA00022691"/>
    </source>
</evidence>
<dbReference type="GO" id="GO:0032259">
    <property type="term" value="P:methylation"/>
    <property type="evidence" value="ECO:0007669"/>
    <property type="project" value="UniProtKB-KW"/>
</dbReference>
<dbReference type="InterPro" id="IPR036390">
    <property type="entry name" value="WH_DNA-bd_sf"/>
</dbReference>
<reference evidence="6 7" key="1">
    <citation type="submission" date="2019-08" db="EMBL/GenBank/DDBJ databases">
        <title>Actinomadura sp. nov. CYP1-5 isolated from mountain soil.</title>
        <authorList>
            <person name="Songsumanus A."/>
            <person name="Kuncharoen N."/>
            <person name="Kudo T."/>
            <person name="Yuki M."/>
            <person name="Igarashi Y."/>
            <person name="Tanasupawat S."/>
        </authorList>
    </citation>
    <scope>NUCLEOTIDE SEQUENCE [LARGE SCALE GENOMIC DNA]</scope>
    <source>
        <strain evidence="6 7">GKU157</strain>
    </source>
</reference>
<keyword evidence="2" id="KW-0808">Transferase</keyword>
<dbReference type="PROSITE" id="PS51683">
    <property type="entry name" value="SAM_OMT_II"/>
    <property type="match status" value="1"/>
</dbReference>